<name>A0A345D817_9BURK</name>
<keyword evidence="5 10" id="KW-0067">ATP-binding</keyword>
<dbReference type="Pfam" id="PF12848">
    <property type="entry name" value="ABC_tran_Xtn"/>
    <property type="match status" value="1"/>
</dbReference>
<feature type="coiled-coil region" evidence="8">
    <location>
        <begin position="557"/>
        <end position="591"/>
    </location>
</feature>
<dbReference type="InterPro" id="IPR027417">
    <property type="entry name" value="P-loop_NTPase"/>
</dbReference>
<dbReference type="GO" id="GO:0005524">
    <property type="term" value="F:ATP binding"/>
    <property type="evidence" value="ECO:0007669"/>
    <property type="project" value="UniProtKB-KW"/>
</dbReference>
<evidence type="ECO:0000256" key="3">
    <source>
        <dbReference type="ARBA" id="ARBA00022737"/>
    </source>
</evidence>
<dbReference type="FunFam" id="3.40.50.300:FF:002053">
    <property type="entry name" value="ABC transporter ATP-binding protein"/>
    <property type="match status" value="1"/>
</dbReference>
<keyword evidence="2" id="KW-0472">Membrane</keyword>
<dbReference type="CDD" id="cd03221">
    <property type="entry name" value="ABCF_EF-3"/>
    <property type="match status" value="2"/>
</dbReference>
<sequence>MITLTNLRLQRGNNVLLQKANARIDTGQSVGLVGRNGTGKSSLFALLRGELLADEGDVYIPNNWTIAHVAQEMPDTEESALDYVLAGDEALAALNAQLEQAIADDDGELMGTVYSDMAVIDAYTAPSRAAQLLNGLGFAQNVQGNAVTSFSGGWRMRLNLARALMCRSDLLLLDEPTNHLDLDTVLWLENYLKTHPATKIIISHDRDFLDALCSHIIEAAQQTLTAYKGNYSTYERTRAERLMQQNALYEQQQRHVAHLHKYIDRFRAQATKARQAQSRIKALDRLELVAPAHLDSPFSFEFAPLADLPNPQIQADKLDLGYGDTALLENIAFTIQSQDRIGLLGMNGAGKSTLIKALAGELIPLRGEIVNAPNLRIGYFSQQHLDTLRENESPLWHMIRLAPNENYQKLRNYLGGFNFAGDRVNESIINFSGGEKARLALALLIWQKPHLLLLDEPTNHLDLDMRHALVMALQQFDGALIVVSHDRSLLANCVDQFWLVADRTVSEFDGDLDDYRNWCAKSWQLHKQANHAPKTETAKKHVEVAPVVADKHAGKSKATIEFEQKKLKQSISKLEKQLAAMQSELDQLQGWLASDEAYVGDKQDDLAAAIARSAELTEQMAPIEEEWLGLQEELDMLG</sequence>
<gene>
    <name evidence="10" type="primary">yheS</name>
    <name evidence="10" type="ORF">DTO96_100213</name>
</gene>
<keyword evidence="2" id="KW-0997">Cell inner membrane</keyword>
<keyword evidence="11" id="KW-1185">Reference proteome</keyword>
<evidence type="ECO:0000256" key="4">
    <source>
        <dbReference type="ARBA" id="ARBA00022741"/>
    </source>
</evidence>
<dbReference type="OrthoDB" id="9762051at2"/>
<dbReference type="InterPro" id="IPR050611">
    <property type="entry name" value="ABCF"/>
</dbReference>
<dbReference type="InterPro" id="IPR032781">
    <property type="entry name" value="ABC_tran_Xtn"/>
</dbReference>
<dbReference type="AlphaFoldDB" id="A0A345D817"/>
<comment type="similarity">
    <text evidence="6">Belongs to the ABC transporter superfamily. ABCF family. YheS subfamily.</text>
</comment>
<evidence type="ECO:0000259" key="9">
    <source>
        <dbReference type="PROSITE" id="PS50893"/>
    </source>
</evidence>
<dbReference type="SUPFAM" id="SSF52540">
    <property type="entry name" value="P-loop containing nucleoside triphosphate hydrolases"/>
    <property type="match status" value="2"/>
</dbReference>
<feature type="domain" description="ABC transporter" evidence="9">
    <location>
        <begin position="2"/>
        <end position="246"/>
    </location>
</feature>
<dbReference type="SMART" id="SM00382">
    <property type="entry name" value="AAA"/>
    <property type="match status" value="2"/>
</dbReference>
<dbReference type="KEGG" id="hyf:DTO96_100213"/>
<dbReference type="RefSeq" id="WP_114561798.1">
    <property type="nucleotide sequence ID" value="NZ_CP031124.1"/>
</dbReference>
<dbReference type="PROSITE" id="PS00211">
    <property type="entry name" value="ABC_TRANSPORTER_1"/>
    <property type="match status" value="2"/>
</dbReference>
<reference evidence="11" key="1">
    <citation type="submission" date="2018-07" db="EMBL/GenBank/DDBJ databases">
        <authorList>
            <person name="Kim H."/>
        </authorList>
    </citation>
    <scope>NUCLEOTIDE SEQUENCE [LARGE SCALE GENOMIC DNA]</scope>
    <source>
        <strain evidence="11">F02</strain>
    </source>
</reference>
<dbReference type="InterPro" id="IPR003439">
    <property type="entry name" value="ABC_transporter-like_ATP-bd"/>
</dbReference>
<evidence type="ECO:0000256" key="6">
    <source>
        <dbReference type="ARBA" id="ARBA00061571"/>
    </source>
</evidence>
<dbReference type="InterPro" id="IPR003593">
    <property type="entry name" value="AAA+_ATPase"/>
</dbReference>
<evidence type="ECO:0000256" key="8">
    <source>
        <dbReference type="SAM" id="Coils"/>
    </source>
</evidence>
<dbReference type="Proteomes" id="UP000252182">
    <property type="component" value="Chromosome"/>
</dbReference>
<protein>
    <recommendedName>
        <fullName evidence="7">Probable ATP-binding protein YheS</fullName>
    </recommendedName>
</protein>
<evidence type="ECO:0000313" key="11">
    <source>
        <dbReference type="Proteomes" id="UP000252182"/>
    </source>
</evidence>
<dbReference type="PROSITE" id="PS50893">
    <property type="entry name" value="ABC_TRANSPORTER_2"/>
    <property type="match status" value="2"/>
</dbReference>
<evidence type="ECO:0000256" key="5">
    <source>
        <dbReference type="ARBA" id="ARBA00022840"/>
    </source>
</evidence>
<organism evidence="10 11">
    <name type="scientific">Ephemeroptericola cinctiostellae</name>
    <dbReference type="NCBI Taxonomy" id="2268024"/>
    <lineage>
        <taxon>Bacteria</taxon>
        <taxon>Pseudomonadati</taxon>
        <taxon>Pseudomonadota</taxon>
        <taxon>Betaproteobacteria</taxon>
        <taxon>Burkholderiales</taxon>
        <taxon>Burkholderiaceae</taxon>
        <taxon>Ephemeroptericola</taxon>
    </lineage>
</organism>
<keyword evidence="4" id="KW-0547">Nucleotide-binding</keyword>
<proteinExistence type="inferred from homology"/>
<feature type="domain" description="ABC transporter" evidence="9">
    <location>
        <begin position="313"/>
        <end position="527"/>
    </location>
</feature>
<dbReference type="Pfam" id="PF00005">
    <property type="entry name" value="ABC_tran"/>
    <property type="match status" value="2"/>
</dbReference>
<dbReference type="GO" id="GO:0016887">
    <property type="term" value="F:ATP hydrolysis activity"/>
    <property type="evidence" value="ECO:0007669"/>
    <property type="project" value="InterPro"/>
</dbReference>
<dbReference type="EMBL" id="CP031124">
    <property type="protein sequence ID" value="AXF84505.1"/>
    <property type="molecule type" value="Genomic_DNA"/>
</dbReference>
<dbReference type="PANTHER" id="PTHR19211:SF14">
    <property type="entry name" value="ATP-BINDING CASSETTE SUB-FAMILY F MEMBER 1"/>
    <property type="match status" value="1"/>
</dbReference>
<evidence type="ECO:0000256" key="1">
    <source>
        <dbReference type="ARBA" id="ARBA00022475"/>
    </source>
</evidence>
<accession>A0A345D817</accession>
<evidence type="ECO:0000256" key="2">
    <source>
        <dbReference type="ARBA" id="ARBA00022519"/>
    </source>
</evidence>
<keyword evidence="1" id="KW-1003">Cell membrane</keyword>
<keyword evidence="8" id="KW-0175">Coiled coil</keyword>
<evidence type="ECO:0000313" key="10">
    <source>
        <dbReference type="EMBL" id="AXF84505.1"/>
    </source>
</evidence>
<dbReference type="PANTHER" id="PTHR19211">
    <property type="entry name" value="ATP-BINDING TRANSPORT PROTEIN-RELATED"/>
    <property type="match status" value="1"/>
</dbReference>
<keyword evidence="3" id="KW-0677">Repeat</keyword>
<dbReference type="FunFam" id="3.40.50.300:FF:000011">
    <property type="entry name" value="Putative ABC transporter ATP-binding component"/>
    <property type="match status" value="1"/>
</dbReference>
<dbReference type="InterPro" id="IPR017871">
    <property type="entry name" value="ABC_transporter-like_CS"/>
</dbReference>
<dbReference type="Gene3D" id="3.40.50.300">
    <property type="entry name" value="P-loop containing nucleotide triphosphate hydrolases"/>
    <property type="match status" value="2"/>
</dbReference>
<evidence type="ECO:0000256" key="7">
    <source>
        <dbReference type="ARBA" id="ARBA00069073"/>
    </source>
</evidence>